<dbReference type="Pfam" id="PF22937">
    <property type="entry name" value="PDXDC1-like_cen2"/>
    <property type="match status" value="1"/>
</dbReference>
<evidence type="ECO:0000256" key="7">
    <source>
        <dbReference type="SAM" id="MobiDB-lite"/>
    </source>
</evidence>
<accession>E0VSR3</accession>
<protein>
    <recommendedName>
        <fullName evidence="6">Pyridoxal-dependent decarboxylase domain-containing protein 1</fullName>
    </recommendedName>
</protein>
<dbReference type="STRING" id="121224.E0VSR3"/>
<dbReference type="InterPro" id="IPR015421">
    <property type="entry name" value="PyrdxlP-dep_Trfase_major"/>
</dbReference>
<dbReference type="OrthoDB" id="2161780at2759"/>
<dbReference type="EMBL" id="AAZO01005171">
    <property type="status" value="NOT_ANNOTATED_CDS"/>
    <property type="molecule type" value="Genomic_DNA"/>
</dbReference>
<gene>
    <name evidence="11" type="primary">8234537</name>
    <name evidence="10" type="ORF">Phum_PHUM422450</name>
</gene>
<dbReference type="InParanoid" id="E0VSR3"/>
<reference evidence="11" key="3">
    <citation type="submission" date="2020-05" db="UniProtKB">
        <authorList>
            <consortium name="EnsemblMetazoa"/>
        </authorList>
    </citation>
    <scope>IDENTIFICATION</scope>
    <source>
        <strain evidence="11">USDA</strain>
    </source>
</reference>
<keyword evidence="12" id="KW-1185">Reference proteome</keyword>
<feature type="domain" description="PDXDC1-like third" evidence="9">
    <location>
        <begin position="545"/>
        <end position="648"/>
    </location>
</feature>
<evidence type="ECO:0000256" key="1">
    <source>
        <dbReference type="ARBA" id="ARBA00001933"/>
    </source>
</evidence>
<dbReference type="HOGENOM" id="CLU_014327_1_0_1"/>
<dbReference type="PANTHER" id="PTHR42735">
    <property type="match status" value="1"/>
</dbReference>
<evidence type="ECO:0000313" key="11">
    <source>
        <dbReference type="EnsemblMetazoa" id="PHUM422450-PA"/>
    </source>
</evidence>
<dbReference type="GO" id="GO:0016831">
    <property type="term" value="F:carboxy-lyase activity"/>
    <property type="evidence" value="ECO:0007669"/>
    <property type="project" value="UniProtKB-KW"/>
</dbReference>
<reference evidence="10" key="2">
    <citation type="submission" date="2007-04" db="EMBL/GenBank/DDBJ databases">
        <title>The genome of the human body louse.</title>
        <authorList>
            <consortium name="The Human Body Louse Genome Consortium"/>
            <person name="Kirkness E."/>
            <person name="Walenz B."/>
            <person name="Hass B."/>
            <person name="Bruggner R."/>
            <person name="Strausberg R."/>
        </authorList>
    </citation>
    <scope>NUCLEOTIDE SEQUENCE</scope>
    <source>
        <strain evidence="10">USDA</strain>
    </source>
</reference>
<sequence>MLLKSNTKYFAESPKNISPVSEIEIQASQIIERLEGAVEKAVEAVSALEIGNEKDPNFKESDLGLKGSSWGVDQGYLQAKSKEVPQILNLLEDLLIFENDELDENDAPTVASLAPLSNVGKFTFIIQSVAYFANTLGRSHVNKLNYKIHNETTKWLTNLFRINDSQAFYHDEPLEGLVRLTRMLLHYKYPKFLELGFESLCSTPPVIYSTLSSFGLVQYICRQLGLPLSCVRSLTSSNNIEPLQKLDLNYVQKIINDDKNSNKVILLLFADAGTPITGHMDDLFSLQELCQKEDIWLHVKGHNLAALTLMNALKIGDSLTLALGAWLGIPGLPTVTFYRQIRAKERKSGEATWEGALPRIAGLVPDQLQKCLVALPVWFALQALGRDEIKLRIKESFIACEILWEKLIKYPCLRLLSQKPGGNLIASHFEDTNKSDFIPVTIFEVIASTVVFQFVPPNQDSDYCKTSVVSQYCNKLNSWLGQILQRDVPQINVEICELENAGLVLRICPLEAIIPICGNDIEIFISSLEQHLDILSATVRLKPIFLKCVENNPSLQLVEMDGWAGLGGVRYVPENINDADSDQSKQDLNKLNIEIVNKLRATDAAFSIGEGNNGLVCVRFGMVTADTDVEELLSLVTSIGKNVEESSKYLEKMVEIVKKGIETATVDLRKENEERLWQDGILRQVPVFGSIVNWWSPKAKESGIKGRSLNLQAGVVESTENIYRYHMQLEQGASSPPGTKSPPQPIVQTPIVTDSSSLHSRSSSHSSQLSQKSTENKNTLSNINNQTSKN</sequence>
<dbReference type="VEuPathDB" id="VectorBase:PHUM422450"/>
<dbReference type="CTD" id="8234537"/>
<dbReference type="RefSeq" id="XP_002429157.1">
    <property type="nucleotide sequence ID" value="XM_002429112.1"/>
</dbReference>
<feature type="region of interest" description="Disordered" evidence="7">
    <location>
        <begin position="731"/>
        <end position="790"/>
    </location>
</feature>
<dbReference type="FunCoup" id="E0VSR3">
    <property type="interactions" value="1760"/>
</dbReference>
<dbReference type="GeneID" id="8234537"/>
<evidence type="ECO:0000256" key="6">
    <source>
        <dbReference type="ARBA" id="ARBA00047190"/>
    </source>
</evidence>
<dbReference type="Proteomes" id="UP000009046">
    <property type="component" value="Unassembled WGS sequence"/>
</dbReference>
<evidence type="ECO:0000313" key="12">
    <source>
        <dbReference type="Proteomes" id="UP000009046"/>
    </source>
</evidence>
<dbReference type="SUPFAM" id="SSF53383">
    <property type="entry name" value="PLP-dependent transferases"/>
    <property type="match status" value="1"/>
</dbReference>
<dbReference type="InterPro" id="IPR055102">
    <property type="entry name" value="PDXDC1-like_3rd"/>
</dbReference>
<evidence type="ECO:0000259" key="9">
    <source>
        <dbReference type="Pfam" id="PF22937"/>
    </source>
</evidence>
<feature type="domain" description="PDXDC1/PDXD2 second" evidence="8">
    <location>
        <begin position="465"/>
        <end position="539"/>
    </location>
</feature>
<dbReference type="Gene3D" id="3.40.640.10">
    <property type="entry name" value="Type I PLP-dependent aspartate aminotransferase-like (Major domain)"/>
    <property type="match status" value="1"/>
</dbReference>
<dbReference type="eggNOG" id="KOG0630">
    <property type="taxonomic scope" value="Eukaryota"/>
</dbReference>
<dbReference type="InterPro" id="IPR055103">
    <property type="entry name" value="PDXDC1-like_2nd"/>
</dbReference>
<keyword evidence="4" id="KW-0663">Pyridoxal phosphate</keyword>
<keyword evidence="5" id="KW-0456">Lyase</keyword>
<dbReference type="Pfam" id="PF22930">
    <property type="entry name" value="PDXDC1-like_cen"/>
    <property type="match status" value="1"/>
</dbReference>
<evidence type="ECO:0000256" key="5">
    <source>
        <dbReference type="ARBA" id="ARBA00023239"/>
    </source>
</evidence>
<dbReference type="InterPro" id="IPR015424">
    <property type="entry name" value="PyrdxlP-dep_Trfase"/>
</dbReference>
<dbReference type="AlphaFoldDB" id="E0VSR3"/>
<evidence type="ECO:0000259" key="8">
    <source>
        <dbReference type="Pfam" id="PF22930"/>
    </source>
</evidence>
<dbReference type="EMBL" id="DS235755">
    <property type="protein sequence ID" value="EEB16419.1"/>
    <property type="molecule type" value="Genomic_DNA"/>
</dbReference>
<evidence type="ECO:0000313" key="10">
    <source>
        <dbReference type="EMBL" id="EEB16419.1"/>
    </source>
</evidence>
<proteinExistence type="inferred from homology"/>
<evidence type="ECO:0000256" key="3">
    <source>
        <dbReference type="ARBA" id="ARBA00022793"/>
    </source>
</evidence>
<dbReference type="PANTHER" id="PTHR42735:SF1">
    <property type="entry name" value="PYRIDOXAL-DEPENDENT DECARBOXYLASE DOMAIN-CONTAINING PROTEIN 1-RELATED"/>
    <property type="match status" value="1"/>
</dbReference>
<comment type="cofactor">
    <cofactor evidence="1">
        <name>pyridoxal 5'-phosphate</name>
        <dbReference type="ChEBI" id="CHEBI:597326"/>
    </cofactor>
</comment>
<reference evidence="10" key="1">
    <citation type="submission" date="2007-04" db="EMBL/GenBank/DDBJ databases">
        <title>Annotation of Pediculus humanus corporis strain USDA.</title>
        <authorList>
            <person name="Kirkness E."/>
            <person name="Hannick L."/>
            <person name="Hass B."/>
            <person name="Bruggner R."/>
            <person name="Lawson D."/>
            <person name="Bidwell S."/>
            <person name="Joardar V."/>
            <person name="Caler E."/>
            <person name="Walenz B."/>
            <person name="Inman J."/>
            <person name="Schobel S."/>
            <person name="Galinsky K."/>
            <person name="Amedeo P."/>
            <person name="Strausberg R."/>
        </authorList>
    </citation>
    <scope>NUCLEOTIDE SEQUENCE</scope>
    <source>
        <strain evidence="10">USDA</strain>
    </source>
</reference>
<dbReference type="InterPro" id="IPR050477">
    <property type="entry name" value="GrpII_AminoAcid_Decarb"/>
</dbReference>
<evidence type="ECO:0000256" key="4">
    <source>
        <dbReference type="ARBA" id="ARBA00022898"/>
    </source>
</evidence>
<name>E0VSR3_PEDHC</name>
<dbReference type="EnsemblMetazoa" id="PHUM422450-RA">
    <property type="protein sequence ID" value="PHUM422450-PA"/>
    <property type="gene ID" value="PHUM422450"/>
</dbReference>
<feature type="compositionally biased region" description="Low complexity" evidence="7">
    <location>
        <begin position="755"/>
        <end position="773"/>
    </location>
</feature>
<dbReference type="KEGG" id="phu:Phum_PHUM422450"/>
<feature type="compositionally biased region" description="Polar residues" evidence="7">
    <location>
        <begin position="776"/>
        <end position="790"/>
    </location>
</feature>
<evidence type="ECO:0000256" key="2">
    <source>
        <dbReference type="ARBA" id="ARBA00009533"/>
    </source>
</evidence>
<comment type="similarity">
    <text evidence="2">Belongs to the group II decarboxylase family.</text>
</comment>
<dbReference type="OMA" id="RLQYACR"/>
<organism>
    <name type="scientific">Pediculus humanus subsp. corporis</name>
    <name type="common">Body louse</name>
    <dbReference type="NCBI Taxonomy" id="121224"/>
    <lineage>
        <taxon>Eukaryota</taxon>
        <taxon>Metazoa</taxon>
        <taxon>Ecdysozoa</taxon>
        <taxon>Arthropoda</taxon>
        <taxon>Hexapoda</taxon>
        <taxon>Insecta</taxon>
        <taxon>Pterygota</taxon>
        <taxon>Neoptera</taxon>
        <taxon>Paraneoptera</taxon>
        <taxon>Psocodea</taxon>
        <taxon>Troctomorpha</taxon>
        <taxon>Phthiraptera</taxon>
        <taxon>Anoplura</taxon>
        <taxon>Pediculidae</taxon>
        <taxon>Pediculus</taxon>
    </lineage>
</organism>
<keyword evidence="3" id="KW-0210">Decarboxylase</keyword>